<gene>
    <name evidence="1" type="ORF">V2W30_22360</name>
</gene>
<proteinExistence type="predicted"/>
<name>A0ACD5AF31_9ACTN</name>
<sequence>MSTDPHWFKSSYSGDQGECLEAALQWTKSSYSGGEGECLEAAATPHHIHLRDSKHTPDTSPTFKVTAAAWAAFLGSLA</sequence>
<organism evidence="1 2">
    <name type="scientific">Streptomyces citrinus</name>
    <dbReference type="NCBI Taxonomy" id="3118173"/>
    <lineage>
        <taxon>Bacteria</taxon>
        <taxon>Bacillati</taxon>
        <taxon>Actinomycetota</taxon>
        <taxon>Actinomycetes</taxon>
        <taxon>Kitasatosporales</taxon>
        <taxon>Streptomycetaceae</taxon>
        <taxon>Streptomyces</taxon>
    </lineage>
</organism>
<reference evidence="1" key="1">
    <citation type="journal article" date="2025" name="Int. J. Syst. Evol. Microbiol.">
        <title>Streptomyces citrinus sp. nov., with yellow diffusible pigment.</title>
        <authorList>
            <person name="He Y."/>
            <person name="Yang E."/>
            <person name="Xu J."/>
            <person name="Sun Y."/>
            <person name="Sun L."/>
        </authorList>
    </citation>
    <scope>NUCLEOTIDE SEQUENCE</scope>
    <source>
        <strain evidence="1">Q6</strain>
    </source>
</reference>
<dbReference type="EMBL" id="CP146022">
    <property type="protein sequence ID" value="WWQ65791.1"/>
    <property type="molecule type" value="Genomic_DNA"/>
</dbReference>
<dbReference type="Proteomes" id="UP001432251">
    <property type="component" value="Chromosome"/>
</dbReference>
<evidence type="ECO:0000313" key="2">
    <source>
        <dbReference type="Proteomes" id="UP001432251"/>
    </source>
</evidence>
<keyword evidence="2" id="KW-1185">Reference proteome</keyword>
<protein>
    <submittedName>
        <fullName evidence="1">DUF397 domain-containing protein</fullName>
    </submittedName>
</protein>
<accession>A0ACD5AF31</accession>
<evidence type="ECO:0000313" key="1">
    <source>
        <dbReference type="EMBL" id="WWQ65791.1"/>
    </source>
</evidence>